<feature type="region of interest" description="Disordered" evidence="1">
    <location>
        <begin position="66"/>
        <end position="87"/>
    </location>
</feature>
<feature type="compositionally biased region" description="Basic and acidic residues" evidence="1">
    <location>
        <begin position="1"/>
        <end position="14"/>
    </location>
</feature>
<dbReference type="Pfam" id="PF06869">
    <property type="entry name" value="DUF1258"/>
    <property type="match status" value="1"/>
</dbReference>
<protein>
    <submittedName>
        <fullName evidence="3">SET domain-containing protein</fullName>
    </submittedName>
</protein>
<accession>A0A7E5A209</accession>
<sequence>MSGPHLERNEAKEILKRRHGEILLQPPSQHRRMDSPPLPEPSYDPTESAVFEGDILSLADDNATREPNIAQPSGFNLQNTRQRPRIKPKSDKLHRYTDVTVMDMCAGLLAFSRKFAMTDEATAALLELIKIPLPDDHNMPKSMKAVEKVVDATVKDGIRPITYEYCERCPFNRCACDHPSAYFVKNDLEALLKRLVRQNFHEMREYPAYVASMKSGYADVQNGSAYKARMKEVPPGHMALPMNLFVDGGSFTNSTNTQTWPICLSLLNLRPIHRQAAKNVIILGFWHGPKPDWNFIAELINDYFNRSFNIDGFYYYLFIAVLTADMPGRAAFLNTMNPGALEACLFCDVKGVKDAGKGVRYGVVKNLRTEDDFVQNSIAADLLNSRGRKKMEHVGCNKGTSKVHTILKSPTEVAVDNMHTIDEGTPRDDLEKLVDGHKESLITKITPEQLEELAESFSTTQWPYEVDRKLRDLSEHKRWKASEWSLFITAMTPSIVVAVLKDSHPQQALSMLMFSAFVHLVSAQFIPEENITIAQIIIDHWRQIRTKTWGMYSLTLKSHEVLHIPHKITVNGPPRAYSGFSGENVVGVLGRLITSKSKKNAAIQMRDRYCIDHKLQVFQADYQLHPKLEKVMKSRNRRVKDTGFDSPLLTDDTYFHIIRLVIINAFHVAPKNSSNIPSVTPGGDAKKNAPKTVCAINPGLINNCGKKVQVPYGIIWNRNPHACSEGL</sequence>
<reference evidence="2" key="1">
    <citation type="journal article" date="2013" name="Genetics">
        <title>The draft genome and transcriptome of Panagrellus redivivus are shaped by the harsh demands of a free-living lifestyle.</title>
        <authorList>
            <person name="Srinivasan J."/>
            <person name="Dillman A.R."/>
            <person name="Macchietto M.G."/>
            <person name="Heikkinen L."/>
            <person name="Lakso M."/>
            <person name="Fracchia K.M."/>
            <person name="Antoshechkin I."/>
            <person name="Mortazavi A."/>
            <person name="Wong G."/>
            <person name="Sternberg P.W."/>
        </authorList>
    </citation>
    <scope>NUCLEOTIDE SEQUENCE [LARGE SCALE GENOMIC DNA]</scope>
    <source>
        <strain evidence="2">MT8872</strain>
    </source>
</reference>
<evidence type="ECO:0000256" key="1">
    <source>
        <dbReference type="SAM" id="MobiDB-lite"/>
    </source>
</evidence>
<organism evidence="2 3">
    <name type="scientific">Panagrellus redivivus</name>
    <name type="common">Microworm</name>
    <dbReference type="NCBI Taxonomy" id="6233"/>
    <lineage>
        <taxon>Eukaryota</taxon>
        <taxon>Metazoa</taxon>
        <taxon>Ecdysozoa</taxon>
        <taxon>Nematoda</taxon>
        <taxon>Chromadorea</taxon>
        <taxon>Rhabditida</taxon>
        <taxon>Tylenchina</taxon>
        <taxon>Panagrolaimomorpha</taxon>
        <taxon>Panagrolaimoidea</taxon>
        <taxon>Panagrolaimidae</taxon>
        <taxon>Panagrellus</taxon>
    </lineage>
</organism>
<feature type="compositionally biased region" description="Polar residues" evidence="1">
    <location>
        <begin position="70"/>
        <end position="81"/>
    </location>
</feature>
<dbReference type="PANTHER" id="PTHR46579">
    <property type="entry name" value="F5/8 TYPE C DOMAIN-CONTAINING PROTEIN-RELATED"/>
    <property type="match status" value="1"/>
</dbReference>
<name>A0A7E5A209_PANRE</name>
<dbReference type="InterPro" id="IPR009667">
    <property type="entry name" value="DUF1258"/>
</dbReference>
<reference evidence="3" key="2">
    <citation type="submission" date="2020-10" db="UniProtKB">
        <authorList>
            <consortium name="WormBaseParasite"/>
        </authorList>
    </citation>
    <scope>IDENTIFICATION</scope>
</reference>
<evidence type="ECO:0000313" key="2">
    <source>
        <dbReference type="Proteomes" id="UP000492821"/>
    </source>
</evidence>
<dbReference type="AlphaFoldDB" id="A0A7E5A209"/>
<feature type="region of interest" description="Disordered" evidence="1">
    <location>
        <begin position="1"/>
        <end position="47"/>
    </location>
</feature>
<keyword evidence="2" id="KW-1185">Reference proteome</keyword>
<evidence type="ECO:0000313" key="3">
    <source>
        <dbReference type="WBParaSite" id="Pan_g9882.t1"/>
    </source>
</evidence>
<dbReference type="PANTHER" id="PTHR46579:SF1">
    <property type="entry name" value="F5_8 TYPE C DOMAIN-CONTAINING PROTEIN"/>
    <property type="match status" value="1"/>
</dbReference>
<dbReference type="Proteomes" id="UP000492821">
    <property type="component" value="Unassembled WGS sequence"/>
</dbReference>
<proteinExistence type="predicted"/>
<dbReference type="WBParaSite" id="Pan_g9882.t1">
    <property type="protein sequence ID" value="Pan_g9882.t1"/>
    <property type="gene ID" value="Pan_g9882"/>
</dbReference>